<dbReference type="Gene3D" id="3.30.2090.10">
    <property type="entry name" value="Multidrug efflux transporter AcrB TolC docking domain, DN and DC subdomains"/>
    <property type="match status" value="2"/>
</dbReference>
<name>A0ABS5EYP2_9PROT</name>
<feature type="transmembrane region" description="Helical" evidence="1">
    <location>
        <begin position="526"/>
        <end position="546"/>
    </location>
</feature>
<feature type="transmembrane region" description="Helical" evidence="1">
    <location>
        <begin position="955"/>
        <end position="976"/>
    </location>
</feature>
<keyword evidence="1" id="KW-0812">Transmembrane</keyword>
<keyword evidence="3" id="KW-1185">Reference proteome</keyword>
<keyword evidence="1" id="KW-1133">Transmembrane helix</keyword>
<dbReference type="PRINTS" id="PR00702">
    <property type="entry name" value="ACRIFLAVINRP"/>
</dbReference>
<dbReference type="SUPFAM" id="SSF82866">
    <property type="entry name" value="Multidrug efflux transporter AcrB transmembrane domain"/>
    <property type="match status" value="2"/>
</dbReference>
<dbReference type="RefSeq" id="WP_211853078.1">
    <property type="nucleotide sequence ID" value="NZ_JAAGBB010000014.1"/>
</dbReference>
<sequence length="1043" mass="111860">MSLSSGFIRRPVATTLLMMALLLVGVVAYPLLPVAPLPQVDFPTIQVTTQLPGASPETMAATVTAPLERQFAQIPGVTLMTSSSTQNVSSITVQFDLSRNIDAAAQDIQTAINAAGGQLPRTLPAPPSYRKINPADAPIMLLAVRSDVLPLTEVDDQAENILAQHLSQLNGVAQVSINGQQKPAIRVQIDPARVAALGLSLEDLRSSIVALSTDGPKGQIEGALRSFTVYANDQLTEAAQWNDAVVAYHEGAPVRVRDIGVAVDAPENLMLHAWANGKPAILLAIFKQPGANVIDTVDAIMRELPRLREALPPGIQVSVLQDRTQTIRASVDDVQFTLVLTIGLVVGVIFLFLRSFWATVIPAVTVPLSLMATLGVMYMLGYSLDNLSLMGLSIAVGFVVDDAIVMLENIVRHMEDGKPPMQAAMEGSAEIGFTIISISLSLIAVFIPLFLMSGLVGRLFREFAITISATIVVSAFVSLTLTPMMAARLVKPAHHAQHGRFYRVVERGFDALLAGYRRSLDLALRFHRVTFLVFLATLAATGWLFVTIPKGFFPQQDIGLLIGTVQTAPETSYDEMARRTRAASEVMLRDPDIAGVGVSVGASGGLTLNQARMFVTLKPHDQRQTSADQIINRLRPQLAQLQGTVTLLQAAQDINIGGRPSSTQYQYTLQDANFAELDAWAPRIHARLAQLPQLRDVATDRQAGSTTLTIAIDRDEAARYGIPAQLIDDTLYDAFGQRQVAQYFTQVNAYHVILEVLPEVQSSPAMLDQIRIRSPLTGQPVALSAFAHWTTAPVTTLSVAHQGQFPSVTISFNLAPGVALGDAVAAVQAAQRELGVPGALTGAFQGSAQAFQASLASEPYLVAAAVIVIYLILGMLYESFVHPLTILSTLPSASLGALLMLRLAGVDFTIVALIGVILLIGIVKKNGIMLVDFAVQAERSQGKRPAEAIREACLLRFRPILMTTMAALLGGLPLMLGHGTGSEIRRPLGLAMVGGLLVSQVLTLYTTPVVYLYLDRLSRLLGRRSSTPAHDEGPHGAVHGPAE</sequence>
<feature type="transmembrane region" description="Helical" evidence="1">
    <location>
        <begin position="431"/>
        <end position="451"/>
    </location>
</feature>
<keyword evidence="1" id="KW-0472">Membrane</keyword>
<feature type="transmembrane region" description="Helical" evidence="1">
    <location>
        <begin position="988"/>
        <end position="1014"/>
    </location>
</feature>
<feature type="transmembrane region" description="Helical" evidence="1">
    <location>
        <begin position="334"/>
        <end position="353"/>
    </location>
</feature>
<dbReference type="Gene3D" id="3.30.70.1430">
    <property type="entry name" value="Multidrug efflux transporter AcrB pore domain"/>
    <property type="match status" value="2"/>
</dbReference>
<dbReference type="EMBL" id="JAAGBB010000014">
    <property type="protein sequence ID" value="MBR0665412.1"/>
    <property type="molecule type" value="Genomic_DNA"/>
</dbReference>
<gene>
    <name evidence="2" type="ORF">GXW71_13690</name>
</gene>
<dbReference type="Proteomes" id="UP001196870">
    <property type="component" value="Unassembled WGS sequence"/>
</dbReference>
<dbReference type="Pfam" id="PF00873">
    <property type="entry name" value="ACR_tran"/>
    <property type="match status" value="1"/>
</dbReference>
<evidence type="ECO:0000256" key="1">
    <source>
        <dbReference type="SAM" id="Phobius"/>
    </source>
</evidence>
<dbReference type="InterPro" id="IPR027463">
    <property type="entry name" value="AcrB_DN_DC_subdom"/>
</dbReference>
<dbReference type="PANTHER" id="PTHR32063">
    <property type="match status" value="1"/>
</dbReference>
<protein>
    <submittedName>
        <fullName evidence="2">MMPL family transporter</fullName>
    </submittedName>
</protein>
<dbReference type="SUPFAM" id="SSF82693">
    <property type="entry name" value="Multidrug efflux transporter AcrB pore domain, PN1, PN2, PC1 and PC2 subdomains"/>
    <property type="match status" value="4"/>
</dbReference>
<feature type="transmembrane region" description="Helical" evidence="1">
    <location>
        <begin position="860"/>
        <end position="877"/>
    </location>
</feature>
<feature type="transmembrane region" description="Helical" evidence="1">
    <location>
        <begin position="463"/>
        <end position="481"/>
    </location>
</feature>
<evidence type="ECO:0000313" key="2">
    <source>
        <dbReference type="EMBL" id="MBR0665412.1"/>
    </source>
</evidence>
<feature type="transmembrane region" description="Helical" evidence="1">
    <location>
        <begin position="360"/>
        <end position="381"/>
    </location>
</feature>
<accession>A0ABS5EYP2</accession>
<dbReference type="Gene3D" id="3.30.70.1320">
    <property type="entry name" value="Multidrug efflux transporter AcrB pore domain like"/>
    <property type="match status" value="1"/>
</dbReference>
<comment type="caution">
    <text evidence="2">The sequence shown here is derived from an EMBL/GenBank/DDBJ whole genome shotgun (WGS) entry which is preliminary data.</text>
</comment>
<dbReference type="SUPFAM" id="SSF82714">
    <property type="entry name" value="Multidrug efflux transporter AcrB TolC docking domain, DN and DC subdomains"/>
    <property type="match status" value="2"/>
</dbReference>
<evidence type="ECO:0000313" key="3">
    <source>
        <dbReference type="Proteomes" id="UP001196870"/>
    </source>
</evidence>
<dbReference type="Gene3D" id="3.30.70.1440">
    <property type="entry name" value="Multidrug efflux transporter AcrB pore domain"/>
    <property type="match status" value="1"/>
</dbReference>
<dbReference type="InterPro" id="IPR001036">
    <property type="entry name" value="Acrflvin-R"/>
</dbReference>
<proteinExistence type="predicted"/>
<organism evidence="2 3">
    <name type="scientific">Plastoroseomonas hellenica</name>
    <dbReference type="NCBI Taxonomy" id="2687306"/>
    <lineage>
        <taxon>Bacteria</taxon>
        <taxon>Pseudomonadati</taxon>
        <taxon>Pseudomonadota</taxon>
        <taxon>Alphaproteobacteria</taxon>
        <taxon>Acetobacterales</taxon>
        <taxon>Acetobacteraceae</taxon>
        <taxon>Plastoroseomonas</taxon>
    </lineage>
</organism>
<reference evidence="3" key="1">
    <citation type="journal article" date="2021" name="Syst. Appl. Microbiol.">
        <title>Roseomonas hellenica sp. nov., isolated from roots of wild-growing Alkanna tinctoria.</title>
        <authorList>
            <person name="Rat A."/>
            <person name="Naranjo H.D."/>
            <person name="Lebbe L."/>
            <person name="Cnockaert M."/>
            <person name="Krigas N."/>
            <person name="Grigoriadou K."/>
            <person name="Maloupa E."/>
            <person name="Willems A."/>
        </authorList>
    </citation>
    <scope>NUCLEOTIDE SEQUENCE [LARGE SCALE GENOMIC DNA]</scope>
    <source>
        <strain evidence="3">LMG 31523</strain>
    </source>
</reference>
<feature type="transmembrane region" description="Helical" evidence="1">
    <location>
        <begin position="910"/>
        <end position="935"/>
    </location>
</feature>
<dbReference type="Gene3D" id="1.20.1640.10">
    <property type="entry name" value="Multidrug efflux transporter AcrB transmembrane domain"/>
    <property type="match status" value="2"/>
</dbReference>
<dbReference type="PANTHER" id="PTHR32063:SF30">
    <property type="entry name" value="ACRB_ACRD_ACRF FAMILY PROTEIN"/>
    <property type="match status" value="1"/>
</dbReference>